<accession>A0A183TGE0</accession>
<evidence type="ECO:0000313" key="4">
    <source>
        <dbReference type="EMBL" id="VDM01924.1"/>
    </source>
</evidence>
<dbReference type="PROSITE" id="PS50878">
    <property type="entry name" value="RT_POL"/>
    <property type="match status" value="1"/>
</dbReference>
<dbReference type="AlphaFoldDB" id="A0A183TGE0"/>
<dbReference type="Proteomes" id="UP000275846">
    <property type="component" value="Unassembled WGS sequence"/>
</dbReference>
<name>A0A183TGE0_SCHSO</name>
<dbReference type="OrthoDB" id="1932527at2759"/>
<organism evidence="6">
    <name type="scientific">Schistocephalus solidus</name>
    <name type="common">Tapeworm</name>
    <dbReference type="NCBI Taxonomy" id="70667"/>
    <lineage>
        <taxon>Eukaryota</taxon>
        <taxon>Metazoa</taxon>
        <taxon>Spiralia</taxon>
        <taxon>Lophotrochozoa</taxon>
        <taxon>Platyhelminthes</taxon>
        <taxon>Cestoda</taxon>
        <taxon>Eucestoda</taxon>
        <taxon>Diphyllobothriidea</taxon>
        <taxon>Diphyllobothriidae</taxon>
        <taxon>Schistocephalus</taxon>
    </lineage>
</organism>
<dbReference type="Pfam" id="PF00078">
    <property type="entry name" value="RVT_1"/>
    <property type="match status" value="1"/>
</dbReference>
<dbReference type="InterPro" id="IPR000477">
    <property type="entry name" value="RT_dom"/>
</dbReference>
<evidence type="ECO:0000313" key="5">
    <source>
        <dbReference type="Proteomes" id="UP000275846"/>
    </source>
</evidence>
<feature type="domain" description="C2H2-type" evidence="2">
    <location>
        <begin position="464"/>
        <end position="494"/>
    </location>
</feature>
<dbReference type="Gene3D" id="3.30.160.60">
    <property type="entry name" value="Classic Zinc Finger"/>
    <property type="match status" value="1"/>
</dbReference>
<evidence type="ECO:0000259" key="3">
    <source>
        <dbReference type="PROSITE" id="PS50878"/>
    </source>
</evidence>
<keyword evidence="1" id="KW-0479">Metal-binding</keyword>
<feature type="domain" description="Reverse transcriptase" evidence="3">
    <location>
        <begin position="1"/>
        <end position="145"/>
    </location>
</feature>
<keyword evidence="1" id="KW-0863">Zinc-finger</keyword>
<protein>
    <submittedName>
        <fullName evidence="6">C2H2-type domain-containing protein</fullName>
    </submittedName>
</protein>
<dbReference type="InterPro" id="IPR013087">
    <property type="entry name" value="Znf_C2H2_type"/>
</dbReference>
<keyword evidence="1" id="KW-0862">Zinc</keyword>
<reference evidence="6" key="1">
    <citation type="submission" date="2016-06" db="UniProtKB">
        <authorList>
            <consortium name="WormBaseParasite"/>
        </authorList>
    </citation>
    <scope>IDENTIFICATION</scope>
</reference>
<dbReference type="PANTHER" id="PTHR47027">
    <property type="entry name" value="REVERSE TRANSCRIPTASE DOMAIN-CONTAINING PROTEIN"/>
    <property type="match status" value="1"/>
</dbReference>
<evidence type="ECO:0000313" key="6">
    <source>
        <dbReference type="WBParaSite" id="SSLN_0001612901-mRNA-1"/>
    </source>
</evidence>
<dbReference type="PROSITE" id="PS50157">
    <property type="entry name" value="ZINC_FINGER_C2H2_2"/>
    <property type="match status" value="1"/>
</dbReference>
<gene>
    <name evidence="4" type="ORF">SSLN_LOCUS15538</name>
</gene>
<reference evidence="4 5" key="2">
    <citation type="submission" date="2018-11" db="EMBL/GenBank/DDBJ databases">
        <authorList>
            <consortium name="Pathogen Informatics"/>
        </authorList>
    </citation>
    <scope>NUCLEOTIDE SEQUENCE [LARGE SCALE GENOMIC DNA]</scope>
    <source>
        <strain evidence="4 5">NST_G2</strain>
    </source>
</reference>
<keyword evidence="5" id="KW-1185">Reference proteome</keyword>
<dbReference type="InterPro" id="IPR036236">
    <property type="entry name" value="Znf_C2H2_sf"/>
</dbReference>
<dbReference type="EMBL" id="UYSU01040054">
    <property type="protein sequence ID" value="VDM01924.1"/>
    <property type="molecule type" value="Genomic_DNA"/>
</dbReference>
<evidence type="ECO:0000256" key="1">
    <source>
        <dbReference type="PROSITE-ProRule" id="PRU00042"/>
    </source>
</evidence>
<sequence length="542" mass="61117">MKAFDTVNRDRLWKVMQKFGCLERFTRMVRQLHDGMTARVTENGTVSEEFAVTNGVKQGCVLAPNLFSLMFSAMLMKAYRDEQPGIRIAYRTNGHLLNSRPMQDSTRVWVVMHQPPPSVEYNAPRINVNGALKNVETFAYLGSTISRNTRIDDFMHQPPPSAEYNAPRINEARFRATRESMTRSTEYNAPRINVNGAQLKNVETLAYLGSTISRNTRIDDELVRPSLSRNTRIDDEVAQRISKASQAFSQLQASVLNRHGIHLKTKLKMYKAVVLKTLLYGGETWTVYSSQARKLNLFHLSCLRSIVKLSWQDRIQDTEVLERTGILSIHAMLRQVQLRWSGLLKSLKQLQINAATWKDLAKDRPAWRRSAKTGSAMYDANRIAAAKAKKAARKSTAPQPNTADAQALPACPRCQRIFHALTSISPTIIETISLYSSPVAPITATTTTFAFTTTTTISNRNSLLNCPQCDRTFTSRIGLGGHLRIYRTETGEPVSGAPSHSRNRHLHCPQYPRAFTHRMGLFGHMRIHDSGIHHNADNIDTL</sequence>
<dbReference type="WBParaSite" id="SSLN_0001612901-mRNA-1">
    <property type="protein sequence ID" value="SSLN_0001612901-mRNA-1"/>
    <property type="gene ID" value="SSLN_0001612901"/>
</dbReference>
<proteinExistence type="predicted"/>
<evidence type="ECO:0000259" key="2">
    <source>
        <dbReference type="PROSITE" id="PS50157"/>
    </source>
</evidence>
<dbReference type="SUPFAM" id="SSF57667">
    <property type="entry name" value="beta-beta-alpha zinc fingers"/>
    <property type="match status" value="1"/>
</dbReference>
<dbReference type="GO" id="GO:0008270">
    <property type="term" value="F:zinc ion binding"/>
    <property type="evidence" value="ECO:0007669"/>
    <property type="project" value="UniProtKB-KW"/>
</dbReference>
<dbReference type="PANTHER" id="PTHR47027:SF26">
    <property type="entry name" value="REVERSE TRANSCRIPTASE DOMAIN-CONTAINING PROTEIN"/>
    <property type="match status" value="1"/>
</dbReference>